<accession>A0A5C3QHS5</accession>
<evidence type="ECO:0000313" key="2">
    <source>
        <dbReference type="Proteomes" id="UP000305067"/>
    </source>
</evidence>
<dbReference type="Proteomes" id="UP000305067">
    <property type="component" value="Unassembled WGS sequence"/>
</dbReference>
<gene>
    <name evidence="1" type="ORF">BDV98DRAFT_605312</name>
</gene>
<keyword evidence="2" id="KW-1185">Reference proteome</keyword>
<dbReference type="EMBL" id="ML178828">
    <property type="protein sequence ID" value="TFL00680.1"/>
    <property type="molecule type" value="Genomic_DNA"/>
</dbReference>
<name>A0A5C3QHS5_9AGAR</name>
<evidence type="ECO:0000313" key="1">
    <source>
        <dbReference type="EMBL" id="TFL00680.1"/>
    </source>
</evidence>
<proteinExistence type="predicted"/>
<dbReference type="AlphaFoldDB" id="A0A5C3QHS5"/>
<organism evidence="1 2">
    <name type="scientific">Pterulicium gracile</name>
    <dbReference type="NCBI Taxonomy" id="1884261"/>
    <lineage>
        <taxon>Eukaryota</taxon>
        <taxon>Fungi</taxon>
        <taxon>Dikarya</taxon>
        <taxon>Basidiomycota</taxon>
        <taxon>Agaricomycotina</taxon>
        <taxon>Agaricomycetes</taxon>
        <taxon>Agaricomycetidae</taxon>
        <taxon>Agaricales</taxon>
        <taxon>Pleurotineae</taxon>
        <taxon>Pterulaceae</taxon>
        <taxon>Pterulicium</taxon>
    </lineage>
</organism>
<protein>
    <submittedName>
        <fullName evidence="1">Uncharacterized protein</fullName>
    </submittedName>
</protein>
<reference evidence="1 2" key="1">
    <citation type="journal article" date="2019" name="Nat. Ecol. Evol.">
        <title>Megaphylogeny resolves global patterns of mushroom evolution.</title>
        <authorList>
            <person name="Varga T."/>
            <person name="Krizsan K."/>
            <person name="Foldi C."/>
            <person name="Dima B."/>
            <person name="Sanchez-Garcia M."/>
            <person name="Sanchez-Ramirez S."/>
            <person name="Szollosi G.J."/>
            <person name="Szarkandi J.G."/>
            <person name="Papp V."/>
            <person name="Albert L."/>
            <person name="Andreopoulos W."/>
            <person name="Angelini C."/>
            <person name="Antonin V."/>
            <person name="Barry K.W."/>
            <person name="Bougher N.L."/>
            <person name="Buchanan P."/>
            <person name="Buyck B."/>
            <person name="Bense V."/>
            <person name="Catcheside P."/>
            <person name="Chovatia M."/>
            <person name="Cooper J."/>
            <person name="Damon W."/>
            <person name="Desjardin D."/>
            <person name="Finy P."/>
            <person name="Geml J."/>
            <person name="Haridas S."/>
            <person name="Hughes K."/>
            <person name="Justo A."/>
            <person name="Karasinski D."/>
            <person name="Kautmanova I."/>
            <person name="Kiss B."/>
            <person name="Kocsube S."/>
            <person name="Kotiranta H."/>
            <person name="LaButti K.M."/>
            <person name="Lechner B.E."/>
            <person name="Liimatainen K."/>
            <person name="Lipzen A."/>
            <person name="Lukacs Z."/>
            <person name="Mihaltcheva S."/>
            <person name="Morgado L.N."/>
            <person name="Niskanen T."/>
            <person name="Noordeloos M.E."/>
            <person name="Ohm R.A."/>
            <person name="Ortiz-Santana B."/>
            <person name="Ovrebo C."/>
            <person name="Racz N."/>
            <person name="Riley R."/>
            <person name="Savchenko A."/>
            <person name="Shiryaev A."/>
            <person name="Soop K."/>
            <person name="Spirin V."/>
            <person name="Szebenyi C."/>
            <person name="Tomsovsky M."/>
            <person name="Tulloss R.E."/>
            <person name="Uehling J."/>
            <person name="Grigoriev I.V."/>
            <person name="Vagvolgyi C."/>
            <person name="Papp T."/>
            <person name="Martin F.M."/>
            <person name="Miettinen O."/>
            <person name="Hibbett D.S."/>
            <person name="Nagy L.G."/>
        </authorList>
    </citation>
    <scope>NUCLEOTIDE SEQUENCE [LARGE SCALE GENOMIC DNA]</scope>
    <source>
        <strain evidence="1 2">CBS 309.79</strain>
    </source>
</reference>
<sequence>MTLAIDLKQDQQNEGVDERTQAIEFGGDTGGSEVELAREEKNTNISDGVPPAPARLPPKMTLDEFCKLYQISNAAKEKLVRFKVAGPHALRFLSDDVLKATAFLHPAETADWRDSHERWIHGIDP</sequence>
<dbReference type="OrthoDB" id="3269111at2759"/>